<gene>
    <name evidence="2" type="ORF">CVM73_37425</name>
</gene>
<organism evidence="2 3">
    <name type="scientific">Bradyrhizobium forestalis</name>
    <dbReference type="NCBI Taxonomy" id="1419263"/>
    <lineage>
        <taxon>Bacteria</taxon>
        <taxon>Pseudomonadati</taxon>
        <taxon>Pseudomonadota</taxon>
        <taxon>Alphaproteobacteria</taxon>
        <taxon>Hyphomicrobiales</taxon>
        <taxon>Nitrobacteraceae</taxon>
        <taxon>Bradyrhizobium</taxon>
    </lineage>
</organism>
<feature type="region of interest" description="Disordered" evidence="1">
    <location>
        <begin position="1"/>
        <end position="114"/>
    </location>
</feature>
<feature type="compositionally biased region" description="Basic residues" evidence="1">
    <location>
        <begin position="1"/>
        <end position="11"/>
    </location>
</feature>
<name>A0A2M8QXG4_9BRAD</name>
<dbReference type="AlphaFoldDB" id="A0A2M8QXG4"/>
<feature type="compositionally biased region" description="Polar residues" evidence="1">
    <location>
        <begin position="102"/>
        <end position="114"/>
    </location>
</feature>
<reference evidence="2 3" key="1">
    <citation type="submission" date="2017-11" db="EMBL/GenBank/DDBJ databases">
        <title>Bradyrhizobium forestalis sp. nov., an efficient nitrogen-fixing bacterium isolated from nodules of forest legume species in the Amazon.</title>
        <authorList>
            <person name="Costa E.M."/>
            <person name="Guimaraes A."/>
            <person name="Carvalho T.S."/>
            <person name="Rodrigues T.L."/>
            <person name="Ribeiro P.R.A."/>
            <person name="Lebbe L."/>
            <person name="Willems A."/>
            <person name="Moreira F.M.S."/>
        </authorList>
    </citation>
    <scope>NUCLEOTIDE SEQUENCE [LARGE SCALE GENOMIC DNA]</scope>
    <source>
        <strain evidence="2 3">INPA54B</strain>
    </source>
</reference>
<protein>
    <submittedName>
        <fullName evidence="2">Uncharacterized protein</fullName>
    </submittedName>
</protein>
<dbReference type="EMBL" id="PGVG01000069">
    <property type="protein sequence ID" value="PJG50266.1"/>
    <property type="molecule type" value="Genomic_DNA"/>
</dbReference>
<evidence type="ECO:0000256" key="1">
    <source>
        <dbReference type="SAM" id="MobiDB-lite"/>
    </source>
</evidence>
<evidence type="ECO:0000313" key="3">
    <source>
        <dbReference type="Proteomes" id="UP000231194"/>
    </source>
</evidence>
<dbReference type="Proteomes" id="UP000231194">
    <property type="component" value="Unassembled WGS sequence"/>
</dbReference>
<proteinExistence type="predicted"/>
<accession>A0A2M8QXG4</accession>
<sequence>MTAIDRHHRSAAKTDLSTSRPTPEVVQKKPEIKPHSRTRHCAKLSLAGEGWGEGASAMGQSPSGESPHPALRHSRGFASASFEMTAAQKRPTPLPQAGEVNEPQQSIQPNPIQL</sequence>
<keyword evidence="3" id="KW-1185">Reference proteome</keyword>
<evidence type="ECO:0000313" key="2">
    <source>
        <dbReference type="EMBL" id="PJG50266.1"/>
    </source>
</evidence>
<comment type="caution">
    <text evidence="2">The sequence shown here is derived from an EMBL/GenBank/DDBJ whole genome shotgun (WGS) entry which is preliminary data.</text>
</comment>